<sequence>MKKETFVQPDPQSWMEKFHFSIPIKVRYCETDMLGHVNNVSYFMYFEQGRIEYFENLELTEDLFSEKTVSVVADLECQYLAQIYLKDPLKLHVRVAKIGRSSMDIQYALAAHGQLKAAGRGTIVLMDTKSGKSTPIPESAREIIRSFEGNALTES</sequence>
<dbReference type="Proteomes" id="UP000644756">
    <property type="component" value="Unassembled WGS sequence"/>
</dbReference>
<dbReference type="EMBL" id="BMGR01000005">
    <property type="protein sequence ID" value="GGG01290.1"/>
    <property type="molecule type" value="Genomic_DNA"/>
</dbReference>
<dbReference type="Pfam" id="PF13279">
    <property type="entry name" value="4HBT_2"/>
    <property type="match status" value="1"/>
</dbReference>
<evidence type="ECO:0000256" key="2">
    <source>
        <dbReference type="ARBA" id="ARBA00022801"/>
    </source>
</evidence>
<keyword evidence="4" id="KW-1185">Reference proteome</keyword>
<evidence type="ECO:0000313" key="4">
    <source>
        <dbReference type="Proteomes" id="UP000644756"/>
    </source>
</evidence>
<accession>A0A917CX07</accession>
<dbReference type="Gene3D" id="3.10.129.10">
    <property type="entry name" value="Hotdog Thioesterase"/>
    <property type="match status" value="1"/>
</dbReference>
<dbReference type="InterPro" id="IPR050563">
    <property type="entry name" value="4-hydroxybenzoyl-CoA_TE"/>
</dbReference>
<dbReference type="GO" id="GO:0047617">
    <property type="term" value="F:fatty acyl-CoA hydrolase activity"/>
    <property type="evidence" value="ECO:0007669"/>
    <property type="project" value="TreeGrafter"/>
</dbReference>
<comment type="similarity">
    <text evidence="1">Belongs to the 4-hydroxybenzoyl-CoA thioesterase family.</text>
</comment>
<gene>
    <name evidence="3" type="ORF">GCM10010916_18040</name>
</gene>
<protein>
    <recommendedName>
        <fullName evidence="5">Thioesterase</fullName>
    </recommendedName>
</protein>
<evidence type="ECO:0008006" key="5">
    <source>
        <dbReference type="Google" id="ProtNLM"/>
    </source>
</evidence>
<evidence type="ECO:0000256" key="1">
    <source>
        <dbReference type="ARBA" id="ARBA00005953"/>
    </source>
</evidence>
<comment type="caution">
    <text evidence="3">The sequence shown here is derived from an EMBL/GenBank/DDBJ whole genome shotgun (WGS) entry which is preliminary data.</text>
</comment>
<dbReference type="PANTHER" id="PTHR31793:SF24">
    <property type="entry name" value="LONG-CHAIN ACYL-COA THIOESTERASE FADM"/>
    <property type="match status" value="1"/>
</dbReference>
<evidence type="ECO:0000313" key="3">
    <source>
        <dbReference type="EMBL" id="GGG01290.1"/>
    </source>
</evidence>
<organism evidence="3 4">
    <name type="scientific">Paenibacillus abyssi</name>
    <dbReference type="NCBI Taxonomy" id="1340531"/>
    <lineage>
        <taxon>Bacteria</taxon>
        <taxon>Bacillati</taxon>
        <taxon>Bacillota</taxon>
        <taxon>Bacilli</taxon>
        <taxon>Bacillales</taxon>
        <taxon>Paenibacillaceae</taxon>
        <taxon>Paenibacillus</taxon>
    </lineage>
</organism>
<reference evidence="3" key="1">
    <citation type="journal article" date="2014" name="Int. J. Syst. Evol. Microbiol.">
        <title>Complete genome sequence of Corynebacterium casei LMG S-19264T (=DSM 44701T), isolated from a smear-ripened cheese.</title>
        <authorList>
            <consortium name="US DOE Joint Genome Institute (JGI-PGF)"/>
            <person name="Walter F."/>
            <person name="Albersmeier A."/>
            <person name="Kalinowski J."/>
            <person name="Ruckert C."/>
        </authorList>
    </citation>
    <scope>NUCLEOTIDE SEQUENCE</scope>
    <source>
        <strain evidence="3">CGMCC 1.12987</strain>
    </source>
</reference>
<name>A0A917CX07_9BACL</name>
<proteinExistence type="inferred from homology"/>
<dbReference type="InterPro" id="IPR006684">
    <property type="entry name" value="YbgC/YbaW"/>
</dbReference>
<reference evidence="3" key="2">
    <citation type="submission" date="2020-09" db="EMBL/GenBank/DDBJ databases">
        <authorList>
            <person name="Sun Q."/>
            <person name="Zhou Y."/>
        </authorList>
    </citation>
    <scope>NUCLEOTIDE SEQUENCE</scope>
    <source>
        <strain evidence="3">CGMCC 1.12987</strain>
    </source>
</reference>
<dbReference type="AlphaFoldDB" id="A0A917CX07"/>
<keyword evidence="2" id="KW-0378">Hydrolase</keyword>
<dbReference type="RefSeq" id="WP_188530733.1">
    <property type="nucleotide sequence ID" value="NZ_BMGR01000005.1"/>
</dbReference>
<dbReference type="SUPFAM" id="SSF54637">
    <property type="entry name" value="Thioesterase/thiol ester dehydrase-isomerase"/>
    <property type="match status" value="1"/>
</dbReference>
<dbReference type="PANTHER" id="PTHR31793">
    <property type="entry name" value="4-HYDROXYBENZOYL-COA THIOESTERASE FAMILY MEMBER"/>
    <property type="match status" value="1"/>
</dbReference>
<dbReference type="PIRSF" id="PIRSF003230">
    <property type="entry name" value="YbgC"/>
    <property type="match status" value="1"/>
</dbReference>
<dbReference type="InterPro" id="IPR029069">
    <property type="entry name" value="HotDog_dom_sf"/>
</dbReference>
<dbReference type="CDD" id="cd00586">
    <property type="entry name" value="4HBT"/>
    <property type="match status" value="1"/>
</dbReference>